<organism evidence="1 2">
    <name type="scientific">Dentiscutata erythropus</name>
    <dbReference type="NCBI Taxonomy" id="1348616"/>
    <lineage>
        <taxon>Eukaryota</taxon>
        <taxon>Fungi</taxon>
        <taxon>Fungi incertae sedis</taxon>
        <taxon>Mucoromycota</taxon>
        <taxon>Glomeromycotina</taxon>
        <taxon>Glomeromycetes</taxon>
        <taxon>Diversisporales</taxon>
        <taxon>Gigasporaceae</taxon>
        <taxon>Dentiscutata</taxon>
    </lineage>
</organism>
<evidence type="ECO:0000313" key="1">
    <source>
        <dbReference type="EMBL" id="CAG8805877.1"/>
    </source>
</evidence>
<keyword evidence="2" id="KW-1185">Reference proteome</keyword>
<protein>
    <submittedName>
        <fullName evidence="1">575_t:CDS:1</fullName>
    </submittedName>
</protein>
<dbReference type="EMBL" id="CAJVPY010040615">
    <property type="protein sequence ID" value="CAG8805877.1"/>
    <property type="molecule type" value="Genomic_DNA"/>
</dbReference>
<sequence length="92" mass="10650">YLDQMANTASDLNSKECSHCGRDKIRIEFISSYGDRGGKESEYSNCNDCAEKKRKSSNSELAELEELVADYFTNIKEDQIKFLKNFELEDEY</sequence>
<gene>
    <name evidence="1" type="ORF">DERYTH_LOCUS24358</name>
</gene>
<accession>A0A9N9K2M1</accession>
<proteinExistence type="predicted"/>
<comment type="caution">
    <text evidence="1">The sequence shown here is derived from an EMBL/GenBank/DDBJ whole genome shotgun (WGS) entry which is preliminary data.</text>
</comment>
<evidence type="ECO:0000313" key="2">
    <source>
        <dbReference type="Proteomes" id="UP000789405"/>
    </source>
</evidence>
<feature type="non-terminal residue" evidence="1">
    <location>
        <position position="92"/>
    </location>
</feature>
<reference evidence="1" key="1">
    <citation type="submission" date="2021-06" db="EMBL/GenBank/DDBJ databases">
        <authorList>
            <person name="Kallberg Y."/>
            <person name="Tangrot J."/>
            <person name="Rosling A."/>
        </authorList>
    </citation>
    <scope>NUCLEOTIDE SEQUENCE</scope>
    <source>
        <strain evidence="1">MA453B</strain>
    </source>
</reference>
<dbReference type="Proteomes" id="UP000789405">
    <property type="component" value="Unassembled WGS sequence"/>
</dbReference>
<dbReference type="AlphaFoldDB" id="A0A9N9K2M1"/>
<name>A0A9N9K2M1_9GLOM</name>